<sequence length="583" mass="66480">MELESHSFFLLTISSKGVISLLRHQMDPAASPKDEPMDPAPDTTTNVPPDETATAQTLLEPKPESSSSSASSAAAPDQSQQDQLEPDVPEPEQPKASKAPIVSLKTQDLDWRVMKTSRGGFRVIVDDFMFIDQKVMRQPDQIRFTCSERKPSNCRCAVVMSKDHKKFIRLDQTHNHPPPDLSYFGELFDLDTPLPISQRRSRSRRTTENTIESDRSRFQSESMMDLDDDDEDQEEIVEVPARIETYLYGVLGPSEPLLSDDVVTLIFHQMTHEERIRAKAVSRYFNHISKQFLPTPNFKLNAELYISPTKRGPARYTFKAYNEQRCFNGLFPNRPESWPSFLRIVSFNVTTSPTDGRGAINPDDVQVICTMLKHRAMWGISTLSMFNVDLIHVSFELSETFFSHLMRANILKLTKVVNICEDFGLILEHYGMLSPRLQCVECVNCLMVEPEPFDNDLVMKCLRRKMPIQMDLSSFEFECGTKELIAMMLDLINRDPGLKENPSEERSMIICPHRRINLAEVAHELGTAFEDDSFMCARAADNIYYVVKVSIITELQLRFSARCVTKHDFEQFLSPAKAHSSNA</sequence>
<feature type="compositionally biased region" description="Low complexity" evidence="4">
    <location>
        <begin position="65"/>
        <end position="83"/>
    </location>
</feature>
<reference evidence="6 7" key="2">
    <citation type="journal article" date="2019" name="G3 (Bethesda)">
        <title>Hybrid Assembly of the Genome of the Entomopathogenic Nematode Steinernema carpocapsae Identifies the X-Chromosome.</title>
        <authorList>
            <person name="Serra L."/>
            <person name="Macchietto M."/>
            <person name="Macias-Munoz A."/>
            <person name="McGill C.J."/>
            <person name="Rodriguez I.M."/>
            <person name="Rodriguez B."/>
            <person name="Murad R."/>
            <person name="Mortazavi A."/>
        </authorList>
    </citation>
    <scope>NUCLEOTIDE SEQUENCE [LARGE SCALE GENOMIC DNA]</scope>
    <source>
        <strain evidence="6 7">ALL</strain>
    </source>
</reference>
<dbReference type="Pfam" id="PF04500">
    <property type="entry name" value="FLYWCH"/>
    <property type="match status" value="1"/>
</dbReference>
<dbReference type="Gene3D" id="2.20.25.240">
    <property type="match status" value="1"/>
</dbReference>
<keyword evidence="7" id="KW-1185">Reference proteome</keyword>
<evidence type="ECO:0000256" key="2">
    <source>
        <dbReference type="ARBA" id="ARBA00022771"/>
    </source>
</evidence>
<evidence type="ECO:0000313" key="7">
    <source>
        <dbReference type="Proteomes" id="UP000298663"/>
    </source>
</evidence>
<dbReference type="InterPro" id="IPR007588">
    <property type="entry name" value="Znf_FLYWCH"/>
</dbReference>
<accession>A0A4U5M6Q1</accession>
<dbReference type="Proteomes" id="UP000298663">
    <property type="component" value="Unassembled WGS sequence"/>
</dbReference>
<evidence type="ECO:0000256" key="3">
    <source>
        <dbReference type="ARBA" id="ARBA00022833"/>
    </source>
</evidence>
<feature type="region of interest" description="Disordered" evidence="4">
    <location>
        <begin position="28"/>
        <end position="101"/>
    </location>
</feature>
<proteinExistence type="predicted"/>
<keyword evidence="2" id="KW-0863">Zinc-finger</keyword>
<evidence type="ECO:0000313" key="6">
    <source>
        <dbReference type="EMBL" id="TKR64557.1"/>
    </source>
</evidence>
<keyword evidence="3" id="KW-0862">Zinc</keyword>
<comment type="caution">
    <text evidence="6">The sequence shown here is derived from an EMBL/GenBank/DDBJ whole genome shotgun (WGS) entry which is preliminary data.</text>
</comment>
<feature type="compositionally biased region" description="Polar residues" evidence="4">
    <location>
        <begin position="42"/>
        <end position="57"/>
    </location>
</feature>
<dbReference type="AlphaFoldDB" id="A0A4U5M6Q1"/>
<feature type="domain" description="FLYWCH-type" evidence="5">
    <location>
        <begin position="114"/>
        <end position="176"/>
    </location>
</feature>
<protein>
    <recommendedName>
        <fullName evidence="5">FLYWCH-type domain-containing protein</fullName>
    </recommendedName>
</protein>
<reference evidence="6 7" key="1">
    <citation type="journal article" date="2015" name="Genome Biol.">
        <title>Comparative genomics of Steinernema reveals deeply conserved gene regulatory networks.</title>
        <authorList>
            <person name="Dillman A.R."/>
            <person name="Macchietto M."/>
            <person name="Porter C.F."/>
            <person name="Rogers A."/>
            <person name="Williams B."/>
            <person name="Antoshechkin I."/>
            <person name="Lee M.M."/>
            <person name="Goodwin Z."/>
            <person name="Lu X."/>
            <person name="Lewis E.E."/>
            <person name="Goodrich-Blair H."/>
            <person name="Stock S.P."/>
            <person name="Adams B.J."/>
            <person name="Sternberg P.W."/>
            <person name="Mortazavi A."/>
        </authorList>
    </citation>
    <scope>NUCLEOTIDE SEQUENCE [LARGE SCALE GENOMIC DNA]</scope>
    <source>
        <strain evidence="6 7">ALL</strain>
    </source>
</reference>
<name>A0A4U5M6Q1_STECR</name>
<evidence type="ECO:0000259" key="5">
    <source>
        <dbReference type="Pfam" id="PF04500"/>
    </source>
</evidence>
<keyword evidence="1" id="KW-0479">Metal-binding</keyword>
<dbReference type="EMBL" id="AZBU02000009">
    <property type="protein sequence ID" value="TKR64557.1"/>
    <property type="molecule type" value="Genomic_DNA"/>
</dbReference>
<evidence type="ECO:0000256" key="1">
    <source>
        <dbReference type="ARBA" id="ARBA00022723"/>
    </source>
</evidence>
<evidence type="ECO:0000256" key="4">
    <source>
        <dbReference type="SAM" id="MobiDB-lite"/>
    </source>
</evidence>
<organism evidence="6 7">
    <name type="scientific">Steinernema carpocapsae</name>
    <name type="common">Entomopathogenic nematode</name>
    <dbReference type="NCBI Taxonomy" id="34508"/>
    <lineage>
        <taxon>Eukaryota</taxon>
        <taxon>Metazoa</taxon>
        <taxon>Ecdysozoa</taxon>
        <taxon>Nematoda</taxon>
        <taxon>Chromadorea</taxon>
        <taxon>Rhabditida</taxon>
        <taxon>Tylenchina</taxon>
        <taxon>Panagrolaimomorpha</taxon>
        <taxon>Strongyloidoidea</taxon>
        <taxon>Steinernematidae</taxon>
        <taxon>Steinernema</taxon>
    </lineage>
</organism>
<dbReference type="GO" id="GO:0008270">
    <property type="term" value="F:zinc ion binding"/>
    <property type="evidence" value="ECO:0007669"/>
    <property type="project" value="UniProtKB-KW"/>
</dbReference>
<dbReference type="OrthoDB" id="6159439at2759"/>
<feature type="region of interest" description="Disordered" evidence="4">
    <location>
        <begin position="198"/>
        <end position="231"/>
    </location>
</feature>
<gene>
    <name evidence="6" type="ORF">L596_025068</name>
</gene>